<sequence length="128" mass="14477">MAQFVDIVIDVRIFFDVEISARHIGFRLVIIIVRNEIFHGVLGEKAAEFIYELSGKRLVVGKHERGFLHLLNDFGHGKCFAASRYADERLSVHAVLDALADFFDCLRLIPGGGVCADDFKFLHDIPKF</sequence>
<dbReference type="AntiFam" id="ANF00217">
    <property type="entry name" value="Shadow ORF (opposite uvrB)"/>
</dbReference>
<gene>
    <name evidence="1" type="ORF">SDC9_196427</name>
</gene>
<name>A0A645IC05_9ZZZZ</name>
<evidence type="ECO:0000313" key="1">
    <source>
        <dbReference type="EMBL" id="MPN48815.1"/>
    </source>
</evidence>
<dbReference type="EMBL" id="VSSQ01111482">
    <property type="protein sequence ID" value="MPN48815.1"/>
    <property type="molecule type" value="Genomic_DNA"/>
</dbReference>
<dbReference type="AlphaFoldDB" id="A0A645IC05"/>
<reference evidence="1" key="1">
    <citation type="submission" date="2019-08" db="EMBL/GenBank/DDBJ databases">
        <authorList>
            <person name="Kucharzyk K."/>
            <person name="Murdoch R.W."/>
            <person name="Higgins S."/>
            <person name="Loffler F."/>
        </authorList>
    </citation>
    <scope>NUCLEOTIDE SEQUENCE</scope>
</reference>
<proteinExistence type="predicted"/>
<comment type="caution">
    <text evidence="1">The sequence shown here is derived from an EMBL/GenBank/DDBJ whole genome shotgun (WGS) entry which is preliminary data.</text>
</comment>
<organism evidence="1">
    <name type="scientific">bioreactor metagenome</name>
    <dbReference type="NCBI Taxonomy" id="1076179"/>
    <lineage>
        <taxon>unclassified sequences</taxon>
        <taxon>metagenomes</taxon>
        <taxon>ecological metagenomes</taxon>
    </lineage>
</organism>
<protein>
    <submittedName>
        <fullName evidence="1">Uncharacterized protein</fullName>
    </submittedName>
</protein>
<accession>A0A645IC05</accession>